<evidence type="ECO:0000256" key="6">
    <source>
        <dbReference type="RuleBase" id="RU003567"/>
    </source>
</evidence>
<dbReference type="GO" id="GO:0009368">
    <property type="term" value="C:endopeptidase Clp complex"/>
    <property type="evidence" value="ECO:0007669"/>
    <property type="project" value="TreeGrafter"/>
</dbReference>
<dbReference type="EMBL" id="MAQB02000001">
    <property type="protein sequence ID" value="OFJ49592.1"/>
    <property type="molecule type" value="Genomic_DNA"/>
</dbReference>
<dbReference type="AlphaFoldDB" id="A0A1E8PTC5"/>
<keyword evidence="2" id="KW-0963">Cytoplasm</keyword>
<evidence type="ECO:0000256" key="5">
    <source>
        <dbReference type="ARBA" id="ARBA00022825"/>
    </source>
</evidence>
<dbReference type="CDD" id="cd07016">
    <property type="entry name" value="S14_ClpP_1"/>
    <property type="match status" value="1"/>
</dbReference>
<evidence type="ECO:0000256" key="4">
    <source>
        <dbReference type="ARBA" id="ARBA00022801"/>
    </source>
</evidence>
<dbReference type="PRINTS" id="PR00127">
    <property type="entry name" value="CLPPROTEASEP"/>
</dbReference>
<evidence type="ECO:0000313" key="8">
    <source>
        <dbReference type="Proteomes" id="UP000092634"/>
    </source>
</evidence>
<organism evidence="7 8">
    <name type="scientific">Janthinobacterium lividum</name>
    <dbReference type="NCBI Taxonomy" id="29581"/>
    <lineage>
        <taxon>Bacteria</taxon>
        <taxon>Pseudomonadati</taxon>
        <taxon>Pseudomonadota</taxon>
        <taxon>Betaproteobacteria</taxon>
        <taxon>Burkholderiales</taxon>
        <taxon>Oxalobacteraceae</taxon>
        <taxon>Janthinobacterium</taxon>
    </lineage>
</organism>
<dbReference type="GO" id="GO:0051117">
    <property type="term" value="F:ATPase binding"/>
    <property type="evidence" value="ECO:0007669"/>
    <property type="project" value="TreeGrafter"/>
</dbReference>
<dbReference type="SUPFAM" id="SSF52096">
    <property type="entry name" value="ClpP/crotonase"/>
    <property type="match status" value="1"/>
</dbReference>
<dbReference type="PANTHER" id="PTHR10381">
    <property type="entry name" value="ATP-DEPENDENT CLP PROTEASE PROTEOLYTIC SUBUNIT"/>
    <property type="match status" value="1"/>
</dbReference>
<dbReference type="Pfam" id="PF00574">
    <property type="entry name" value="CLP_protease"/>
    <property type="match status" value="1"/>
</dbReference>
<dbReference type="NCBIfam" id="NF045542">
    <property type="entry name" value="Clp_rel_HeadMat"/>
    <property type="match status" value="1"/>
</dbReference>
<keyword evidence="4" id="KW-0378">Hydrolase</keyword>
<evidence type="ECO:0000256" key="2">
    <source>
        <dbReference type="ARBA" id="ARBA00022490"/>
    </source>
</evidence>
<keyword evidence="5" id="KW-0720">Serine protease</keyword>
<evidence type="ECO:0000256" key="1">
    <source>
        <dbReference type="ARBA" id="ARBA00007039"/>
    </source>
</evidence>
<reference evidence="7 8" key="1">
    <citation type="submission" date="2016-10" db="EMBL/GenBank/DDBJ databases">
        <title>Updated version of Genome Assembly of Janthinobacterium lividum ERGS5:01.</title>
        <authorList>
            <person name="Kumar R."/>
            <person name="Acharya V."/>
            <person name="Singh D."/>
        </authorList>
    </citation>
    <scope>NUCLEOTIDE SEQUENCE [LARGE SCALE GENOMIC DNA]</scope>
    <source>
        <strain evidence="7 8">ERGS5:01</strain>
    </source>
</reference>
<keyword evidence="3" id="KW-0645">Protease</keyword>
<sequence length="235" mass="25797">MKKIVQLIRNNAGREPAKICAEGEDYVLYLYDIIDPYWGVGAAQFNKALAGMSGKRVTLRVNSPGGDVFDGRAMAAAIAQHGDVHAVIEGLAASAATYVTAAAASVSIAAGSFYMIHNAWTMTYGNKDDLVKTAALLGKIDDSIVDDYAKKTGKSRDEIAAWMDAETWFTAEEAVANGFVDKISDSAKVENKWDLSAFNNAPRPQDDSKKWEAFRDEWEVIFQRNLNRLRLHEIG</sequence>
<dbReference type="Gene3D" id="3.90.226.10">
    <property type="entry name" value="2-enoyl-CoA Hydratase, Chain A, domain 1"/>
    <property type="match status" value="1"/>
</dbReference>
<proteinExistence type="inferred from homology"/>
<evidence type="ECO:0000256" key="3">
    <source>
        <dbReference type="ARBA" id="ARBA00022670"/>
    </source>
</evidence>
<dbReference type="InterPro" id="IPR023562">
    <property type="entry name" value="ClpP/TepA"/>
</dbReference>
<name>A0A1E8PTC5_9BURK</name>
<dbReference type="PANTHER" id="PTHR10381:SF70">
    <property type="entry name" value="ATP-DEPENDENT CLP PROTEASE PROTEOLYTIC SUBUNIT"/>
    <property type="match status" value="1"/>
</dbReference>
<dbReference type="Proteomes" id="UP000092634">
    <property type="component" value="Unassembled WGS sequence"/>
</dbReference>
<dbReference type="GO" id="GO:0006515">
    <property type="term" value="P:protein quality control for misfolded or incompletely synthesized proteins"/>
    <property type="evidence" value="ECO:0007669"/>
    <property type="project" value="TreeGrafter"/>
</dbReference>
<comment type="similarity">
    <text evidence="1 6">Belongs to the peptidase S14 family.</text>
</comment>
<protein>
    <recommendedName>
        <fullName evidence="6">ATP-dependent Clp protease proteolytic subunit</fullName>
    </recommendedName>
</protein>
<dbReference type="InterPro" id="IPR029045">
    <property type="entry name" value="ClpP/crotonase-like_dom_sf"/>
</dbReference>
<accession>A0A1E8PTC5</accession>
<gene>
    <name evidence="7" type="ORF">BA896_012675</name>
</gene>
<comment type="caution">
    <text evidence="7">The sequence shown here is derived from an EMBL/GenBank/DDBJ whole genome shotgun (WGS) entry which is preliminary data.</text>
</comment>
<dbReference type="GO" id="GO:0004252">
    <property type="term" value="F:serine-type endopeptidase activity"/>
    <property type="evidence" value="ECO:0007669"/>
    <property type="project" value="InterPro"/>
</dbReference>
<evidence type="ECO:0000313" key="7">
    <source>
        <dbReference type="EMBL" id="OFJ49592.1"/>
    </source>
</evidence>
<dbReference type="GO" id="GO:0004176">
    <property type="term" value="F:ATP-dependent peptidase activity"/>
    <property type="evidence" value="ECO:0007669"/>
    <property type="project" value="InterPro"/>
</dbReference>
<dbReference type="InterPro" id="IPR001907">
    <property type="entry name" value="ClpP"/>
</dbReference>